<organism evidence="1 2">
    <name type="scientific">Streptomyces montanisoli</name>
    <dbReference type="NCBI Taxonomy" id="2798581"/>
    <lineage>
        <taxon>Bacteria</taxon>
        <taxon>Bacillati</taxon>
        <taxon>Actinomycetota</taxon>
        <taxon>Actinomycetes</taxon>
        <taxon>Kitasatosporales</taxon>
        <taxon>Streptomycetaceae</taxon>
        <taxon>Streptomyces</taxon>
    </lineage>
</organism>
<gene>
    <name evidence="1" type="ORF">JFN87_30850</name>
</gene>
<protein>
    <submittedName>
        <fullName evidence="1">Uncharacterized protein</fullName>
    </submittedName>
</protein>
<dbReference type="AlphaFoldDB" id="A0A940MIR9"/>
<accession>A0A940MIR9</accession>
<evidence type="ECO:0000313" key="2">
    <source>
        <dbReference type="Proteomes" id="UP000670475"/>
    </source>
</evidence>
<comment type="caution">
    <text evidence="1">The sequence shown here is derived from an EMBL/GenBank/DDBJ whole genome shotgun (WGS) entry which is preliminary data.</text>
</comment>
<dbReference type="RefSeq" id="WP_209345465.1">
    <property type="nucleotide sequence ID" value="NZ_JAGIQL010000237.1"/>
</dbReference>
<dbReference type="Proteomes" id="UP000670475">
    <property type="component" value="Unassembled WGS sequence"/>
</dbReference>
<dbReference type="EMBL" id="JAGIQL010000237">
    <property type="protein sequence ID" value="MBP0461822.1"/>
    <property type="molecule type" value="Genomic_DNA"/>
</dbReference>
<name>A0A940MIR9_9ACTN</name>
<feature type="non-terminal residue" evidence="1">
    <location>
        <position position="1"/>
    </location>
</feature>
<evidence type="ECO:0000313" key="1">
    <source>
        <dbReference type="EMBL" id="MBP0461822.1"/>
    </source>
</evidence>
<sequence length="61" mass="5835">AGPGAVALSGAVGVCGPCVPVAAAHGVAGPSLPAVRTRPLPVERLPFPSARSNGETPVPPT</sequence>
<reference evidence="1" key="1">
    <citation type="submission" date="2021-03" db="EMBL/GenBank/DDBJ databases">
        <title>Whole genome sequence of Streptomyces bomunensis MMS17-BM035.</title>
        <authorList>
            <person name="Lee J.H."/>
        </authorList>
    </citation>
    <scope>NUCLEOTIDE SEQUENCE</scope>
    <source>
        <strain evidence="1">MMS17-BM035</strain>
    </source>
</reference>
<keyword evidence="2" id="KW-1185">Reference proteome</keyword>
<proteinExistence type="predicted"/>